<dbReference type="OrthoDB" id="4500473at2759"/>
<dbReference type="EMBL" id="KZ826387">
    <property type="protein sequence ID" value="PYI02929.1"/>
    <property type="molecule type" value="Genomic_DNA"/>
</dbReference>
<organism evidence="2 3">
    <name type="scientific">Aspergillus sclerotiicarbonarius (strain CBS 121057 / IBT 28362)</name>
    <dbReference type="NCBI Taxonomy" id="1448318"/>
    <lineage>
        <taxon>Eukaryota</taxon>
        <taxon>Fungi</taxon>
        <taxon>Dikarya</taxon>
        <taxon>Ascomycota</taxon>
        <taxon>Pezizomycotina</taxon>
        <taxon>Eurotiomycetes</taxon>
        <taxon>Eurotiomycetidae</taxon>
        <taxon>Eurotiales</taxon>
        <taxon>Aspergillaceae</taxon>
        <taxon>Aspergillus</taxon>
        <taxon>Aspergillus subgen. Circumdati</taxon>
    </lineage>
</organism>
<gene>
    <name evidence="2" type="ORF">BO78DRAFT_400188</name>
</gene>
<sequence>MWFLTHDFDTRKDGPIQLGTVLEKPVRPKDILASPGNGLPDDLVLPSKRSFIEGYHTHEYTRGQKAPEGIRVWNAFLDMMRDGTEEELIVDIKRGFGKVDHEVWTFDGELDDQCLKDILLVPKVKAYMKSIGKSVFVVTSLRITNTPLILGMRSNPDVSDQASAPANEPTASVPNTAEAEGDAQPTDTAEPTATVPNTAEAEGDAQPTDTAEPSYGMCGLPPGIVFAFRVHIIRDHGSDIECEEVNPCRLPKP</sequence>
<evidence type="ECO:0000313" key="2">
    <source>
        <dbReference type="EMBL" id="PYI02929.1"/>
    </source>
</evidence>
<dbReference type="Proteomes" id="UP000248423">
    <property type="component" value="Unassembled WGS sequence"/>
</dbReference>
<dbReference type="VEuPathDB" id="FungiDB:BO78DRAFT_400188"/>
<proteinExistence type="predicted"/>
<evidence type="ECO:0000256" key="1">
    <source>
        <dbReference type="SAM" id="MobiDB-lite"/>
    </source>
</evidence>
<name>A0A319EQ65_ASPSB</name>
<reference evidence="2 3" key="1">
    <citation type="submission" date="2018-02" db="EMBL/GenBank/DDBJ databases">
        <title>The genomes of Aspergillus section Nigri reveals drivers in fungal speciation.</title>
        <authorList>
            <consortium name="DOE Joint Genome Institute"/>
            <person name="Vesth T.C."/>
            <person name="Nybo J."/>
            <person name="Theobald S."/>
            <person name="Brandl J."/>
            <person name="Frisvad J.C."/>
            <person name="Nielsen K.F."/>
            <person name="Lyhne E.K."/>
            <person name="Kogle M.E."/>
            <person name="Kuo A."/>
            <person name="Riley R."/>
            <person name="Clum A."/>
            <person name="Nolan M."/>
            <person name="Lipzen A."/>
            <person name="Salamov A."/>
            <person name="Henrissat B."/>
            <person name="Wiebenga A."/>
            <person name="De vries R.P."/>
            <person name="Grigoriev I.V."/>
            <person name="Mortensen U.H."/>
            <person name="Andersen M.R."/>
            <person name="Baker S.E."/>
        </authorList>
    </citation>
    <scope>NUCLEOTIDE SEQUENCE [LARGE SCALE GENOMIC DNA]</scope>
    <source>
        <strain evidence="2 3">CBS 121057</strain>
    </source>
</reference>
<accession>A0A319EQ65</accession>
<evidence type="ECO:0000313" key="3">
    <source>
        <dbReference type="Proteomes" id="UP000248423"/>
    </source>
</evidence>
<feature type="compositionally biased region" description="Polar residues" evidence="1">
    <location>
        <begin position="156"/>
        <end position="175"/>
    </location>
</feature>
<feature type="compositionally biased region" description="Polar residues" evidence="1">
    <location>
        <begin position="185"/>
        <end position="197"/>
    </location>
</feature>
<dbReference type="AlphaFoldDB" id="A0A319EQ65"/>
<keyword evidence="3" id="KW-1185">Reference proteome</keyword>
<protein>
    <submittedName>
        <fullName evidence="2">Uncharacterized protein</fullName>
    </submittedName>
</protein>
<feature type="region of interest" description="Disordered" evidence="1">
    <location>
        <begin position="152"/>
        <end position="216"/>
    </location>
</feature>